<dbReference type="PANTHER" id="PTHR12549:SF38">
    <property type="entry name" value="JMJC DOMAIN-CONTAINING HISTONE DEMETHYLASE 2, ISOFORM A"/>
    <property type="match status" value="1"/>
</dbReference>
<dbReference type="InterPro" id="IPR045109">
    <property type="entry name" value="LSDs-like"/>
</dbReference>
<dbReference type="GO" id="GO:0006357">
    <property type="term" value="P:regulation of transcription by RNA polymerase II"/>
    <property type="evidence" value="ECO:0007669"/>
    <property type="project" value="TreeGrafter"/>
</dbReference>
<dbReference type="GO" id="GO:0003712">
    <property type="term" value="F:transcription coregulator activity"/>
    <property type="evidence" value="ECO:0007669"/>
    <property type="project" value="TreeGrafter"/>
</dbReference>
<evidence type="ECO:0000256" key="2">
    <source>
        <dbReference type="ARBA" id="ARBA00006801"/>
    </source>
</evidence>
<evidence type="ECO:0000313" key="6">
    <source>
        <dbReference type="Proteomes" id="UP000325081"/>
    </source>
</evidence>
<organism evidence="5 6">
    <name type="scientific">Striga asiatica</name>
    <name type="common">Asiatic witchweed</name>
    <name type="synonym">Buchnera asiatica</name>
    <dbReference type="NCBI Taxonomy" id="4170"/>
    <lineage>
        <taxon>Eukaryota</taxon>
        <taxon>Viridiplantae</taxon>
        <taxon>Streptophyta</taxon>
        <taxon>Embryophyta</taxon>
        <taxon>Tracheophyta</taxon>
        <taxon>Spermatophyta</taxon>
        <taxon>Magnoliopsida</taxon>
        <taxon>eudicotyledons</taxon>
        <taxon>Gunneridae</taxon>
        <taxon>Pentapetalae</taxon>
        <taxon>asterids</taxon>
        <taxon>lamiids</taxon>
        <taxon>Lamiales</taxon>
        <taxon>Orobanchaceae</taxon>
        <taxon>Buchnereae</taxon>
        <taxon>Striga</taxon>
    </lineage>
</organism>
<accession>A0A5A7P7D5</accession>
<dbReference type="OrthoDB" id="1667110at2759"/>
<evidence type="ECO:0000256" key="3">
    <source>
        <dbReference type="ARBA" id="ARBA00022723"/>
    </source>
</evidence>
<protein>
    <submittedName>
        <fullName evidence="5">Transcription factor jumonji domain-containing protein</fullName>
    </submittedName>
</protein>
<evidence type="ECO:0000313" key="5">
    <source>
        <dbReference type="EMBL" id="GER28446.1"/>
    </source>
</evidence>
<keyword evidence="6" id="KW-1185">Reference proteome</keyword>
<reference evidence="6" key="1">
    <citation type="journal article" date="2019" name="Curr. Biol.">
        <title>Genome Sequence of Striga asiatica Provides Insight into the Evolution of Plant Parasitism.</title>
        <authorList>
            <person name="Yoshida S."/>
            <person name="Kim S."/>
            <person name="Wafula E.K."/>
            <person name="Tanskanen J."/>
            <person name="Kim Y.M."/>
            <person name="Honaas L."/>
            <person name="Yang Z."/>
            <person name="Spallek T."/>
            <person name="Conn C.E."/>
            <person name="Ichihashi Y."/>
            <person name="Cheong K."/>
            <person name="Cui S."/>
            <person name="Der J.P."/>
            <person name="Gundlach H."/>
            <person name="Jiao Y."/>
            <person name="Hori C."/>
            <person name="Ishida J.K."/>
            <person name="Kasahara H."/>
            <person name="Kiba T."/>
            <person name="Kim M.S."/>
            <person name="Koo N."/>
            <person name="Laohavisit A."/>
            <person name="Lee Y.H."/>
            <person name="Lumba S."/>
            <person name="McCourt P."/>
            <person name="Mortimer J.C."/>
            <person name="Mutuku J.M."/>
            <person name="Nomura T."/>
            <person name="Sasaki-Sekimoto Y."/>
            <person name="Seto Y."/>
            <person name="Wang Y."/>
            <person name="Wakatake T."/>
            <person name="Sakakibara H."/>
            <person name="Demura T."/>
            <person name="Yamaguchi S."/>
            <person name="Yoneyama K."/>
            <person name="Manabe R.I."/>
            <person name="Nelson D.C."/>
            <person name="Schulman A.H."/>
            <person name="Timko M.P."/>
            <person name="dePamphilis C.W."/>
            <person name="Choi D."/>
            <person name="Shirasu K."/>
        </authorList>
    </citation>
    <scope>NUCLEOTIDE SEQUENCE [LARGE SCALE GENOMIC DNA]</scope>
    <source>
        <strain evidence="6">cv. UVA1</strain>
    </source>
</reference>
<dbReference type="GO" id="GO:0031490">
    <property type="term" value="F:chromatin DNA binding"/>
    <property type="evidence" value="ECO:0007669"/>
    <property type="project" value="TreeGrafter"/>
</dbReference>
<gene>
    <name evidence="5" type="ORF">STAS_04240</name>
</gene>
<dbReference type="GO" id="GO:0032454">
    <property type="term" value="F:histone H3K9 demethylase activity"/>
    <property type="evidence" value="ECO:0007669"/>
    <property type="project" value="InterPro"/>
</dbReference>
<dbReference type="Gene3D" id="2.60.120.650">
    <property type="entry name" value="Cupin"/>
    <property type="match status" value="1"/>
</dbReference>
<sequence length="139" mass="15911">MPVEYPIKHREEFRHHNNSRVNNVFCLDEKHKKQLKDEFDVEAWTFGQHVDEAAFIPAGCPHQVSNRQEKKGRGPQPMWYVTGDELNSVPLAIGEIAAYAEIMPSLLLHDGKSEIAMTDAVKGKYFFLESDIKGPYLKL</sequence>
<comment type="caution">
    <text evidence="5">The sequence shown here is derived from an EMBL/GenBank/DDBJ whole genome shotgun (WGS) entry which is preliminary data.</text>
</comment>
<keyword evidence="3" id="KW-0479">Metal-binding</keyword>
<dbReference type="EMBL" id="BKCP01002558">
    <property type="protein sequence ID" value="GER28446.1"/>
    <property type="molecule type" value="Genomic_DNA"/>
</dbReference>
<dbReference type="PANTHER" id="PTHR12549">
    <property type="entry name" value="JMJC DOMAIN-CONTAINING HISTONE DEMETHYLATION PROTEIN"/>
    <property type="match status" value="1"/>
</dbReference>
<comment type="subcellular location">
    <subcellularLocation>
        <location evidence="1">Nucleus</location>
    </subcellularLocation>
</comment>
<comment type="similarity">
    <text evidence="2">Belongs to the JARID1 histone demethylase family.</text>
</comment>
<dbReference type="GO" id="GO:0000118">
    <property type="term" value="C:histone deacetylase complex"/>
    <property type="evidence" value="ECO:0007669"/>
    <property type="project" value="TreeGrafter"/>
</dbReference>
<proteinExistence type="inferred from homology"/>
<keyword evidence="4" id="KW-0539">Nucleus</keyword>
<dbReference type="GO" id="GO:0046872">
    <property type="term" value="F:metal ion binding"/>
    <property type="evidence" value="ECO:0007669"/>
    <property type="project" value="UniProtKB-KW"/>
</dbReference>
<dbReference type="GO" id="GO:0000785">
    <property type="term" value="C:chromatin"/>
    <property type="evidence" value="ECO:0007669"/>
    <property type="project" value="TreeGrafter"/>
</dbReference>
<dbReference type="AlphaFoldDB" id="A0A5A7P7D5"/>
<dbReference type="Proteomes" id="UP000325081">
    <property type="component" value="Unassembled WGS sequence"/>
</dbReference>
<evidence type="ECO:0000256" key="1">
    <source>
        <dbReference type="ARBA" id="ARBA00004123"/>
    </source>
</evidence>
<name>A0A5A7P7D5_STRAF</name>
<evidence type="ECO:0000256" key="4">
    <source>
        <dbReference type="ARBA" id="ARBA00023242"/>
    </source>
</evidence>
<dbReference type="SUPFAM" id="SSF51197">
    <property type="entry name" value="Clavaminate synthase-like"/>
    <property type="match status" value="1"/>
</dbReference>